<proteinExistence type="predicted"/>
<evidence type="ECO:0000313" key="2">
    <source>
        <dbReference type="Proteomes" id="UP000593575"/>
    </source>
</evidence>
<keyword evidence="2" id="KW-1185">Reference proteome</keyword>
<protein>
    <submittedName>
        <fullName evidence="1">Uncharacterized protein</fullName>
    </submittedName>
</protein>
<sequence length="16" mass="1908">MELLSSEDFKNTRIKP</sequence>
<organism evidence="1 2">
    <name type="scientific">Gossypium armourianum</name>
    <dbReference type="NCBI Taxonomy" id="34283"/>
    <lineage>
        <taxon>Eukaryota</taxon>
        <taxon>Viridiplantae</taxon>
        <taxon>Streptophyta</taxon>
        <taxon>Embryophyta</taxon>
        <taxon>Tracheophyta</taxon>
        <taxon>Spermatophyta</taxon>
        <taxon>Magnoliopsida</taxon>
        <taxon>eudicotyledons</taxon>
        <taxon>Gunneridae</taxon>
        <taxon>Pentapetalae</taxon>
        <taxon>rosids</taxon>
        <taxon>malvids</taxon>
        <taxon>Malvales</taxon>
        <taxon>Malvaceae</taxon>
        <taxon>Malvoideae</taxon>
        <taxon>Gossypium</taxon>
    </lineage>
</organism>
<dbReference type="AlphaFoldDB" id="A0A7J9JUG6"/>
<comment type="caution">
    <text evidence="1">The sequence shown here is derived from an EMBL/GenBank/DDBJ whole genome shotgun (WGS) entry which is preliminary data.</text>
</comment>
<evidence type="ECO:0000313" key="1">
    <source>
        <dbReference type="EMBL" id="MBA0837788.1"/>
    </source>
</evidence>
<gene>
    <name evidence="1" type="ORF">Goarm_009915</name>
</gene>
<reference evidence="1 2" key="1">
    <citation type="journal article" date="2019" name="Genome Biol. Evol.">
        <title>Insights into the evolution of the New World diploid cottons (Gossypium, subgenus Houzingenia) based on genome sequencing.</title>
        <authorList>
            <person name="Grover C.E."/>
            <person name="Arick M.A. 2nd"/>
            <person name="Thrash A."/>
            <person name="Conover J.L."/>
            <person name="Sanders W.S."/>
            <person name="Peterson D.G."/>
            <person name="Frelichowski J.E."/>
            <person name="Scheffler J.A."/>
            <person name="Scheffler B.E."/>
            <person name="Wendel J.F."/>
        </authorList>
    </citation>
    <scope>NUCLEOTIDE SEQUENCE [LARGE SCALE GENOMIC DNA]</scope>
    <source>
        <strain evidence="1">6</strain>
        <tissue evidence="1">Leaf</tissue>
    </source>
</reference>
<dbReference type="Proteomes" id="UP000593575">
    <property type="component" value="Unassembled WGS sequence"/>
</dbReference>
<dbReference type="EMBL" id="JABFAE010000009">
    <property type="protein sequence ID" value="MBA0837788.1"/>
    <property type="molecule type" value="Genomic_DNA"/>
</dbReference>
<name>A0A7J9JUG6_9ROSI</name>
<accession>A0A7J9JUG6</accession>